<sequence length="316" mass="37059">MILLARQQSQMHRILEALIRRLPSTHVDYMNYFDRLMRIQAGFAGEKRVDAEWLEINLHNPHYFLHDLQILNHFGNTHQIDTILLCPHFILILEIKNITGFLEYEKSFTQFTRTTAQGDVEGMIDPFHQVRRHTEWMKSMLQQYKVEIPVHYAVVLATKNAILSESLKGQPIFHVSGLRYHIKELFKQHKELILGADDLFLFATKLLSRHMPNKREITIPVRDIVKGVLCVRCSNGQRMSYHSTKWTCPRCGLVDREAIFRTLEDYKLLVGDSLTNKSFCDFFAVDSPDLAYRLLQKLPVKAEGIKKYRKYWIKDG</sequence>
<dbReference type="RefSeq" id="WP_049666247.1">
    <property type="nucleotide sequence ID" value="NZ_LFXJ01000005.1"/>
</dbReference>
<dbReference type="Pfam" id="PF08378">
    <property type="entry name" value="NERD"/>
    <property type="match status" value="1"/>
</dbReference>
<organism evidence="2 3">
    <name type="scientific">Lysinibacillus xylanilyticus</name>
    <dbReference type="NCBI Taxonomy" id="582475"/>
    <lineage>
        <taxon>Bacteria</taxon>
        <taxon>Bacillati</taxon>
        <taxon>Bacillota</taxon>
        <taxon>Bacilli</taxon>
        <taxon>Bacillales</taxon>
        <taxon>Bacillaceae</taxon>
        <taxon>Lysinibacillus</taxon>
    </lineage>
</organism>
<dbReference type="GeneID" id="96598894"/>
<proteinExistence type="predicted"/>
<dbReference type="PATRIC" id="fig|582475.4.peg.1952"/>
<dbReference type="InterPro" id="IPR011528">
    <property type="entry name" value="NERD"/>
</dbReference>
<gene>
    <name evidence="2" type="ORF">ACZ11_11665</name>
</gene>
<feature type="domain" description="NERD" evidence="1">
    <location>
        <begin position="41"/>
        <end position="160"/>
    </location>
</feature>
<evidence type="ECO:0000313" key="3">
    <source>
        <dbReference type="Proteomes" id="UP000037326"/>
    </source>
</evidence>
<comment type="caution">
    <text evidence="2">The sequence shown here is derived from an EMBL/GenBank/DDBJ whole genome shotgun (WGS) entry which is preliminary data.</text>
</comment>
<accession>A0A0K9FDZ3</accession>
<name>A0A0K9FDZ3_9BACI</name>
<reference evidence="3" key="1">
    <citation type="submission" date="2015-07" db="EMBL/GenBank/DDBJ databases">
        <authorList>
            <consortium name="Consortium for Microbial Forensics and Genomics (microFORGE)"/>
            <person name="Knight B.M."/>
            <person name="Roberts D.P."/>
            <person name="Lin D."/>
            <person name="Hari K."/>
            <person name="Fletcher J."/>
            <person name="Melcher U."/>
            <person name="Blagden T."/>
            <person name="Winegar R.A."/>
        </authorList>
    </citation>
    <scope>NUCLEOTIDE SEQUENCE [LARGE SCALE GENOMIC DNA]</scope>
    <source>
        <strain evidence="3">DSM 23493</strain>
    </source>
</reference>
<dbReference type="AlphaFoldDB" id="A0A0K9FDZ3"/>
<evidence type="ECO:0000313" key="2">
    <source>
        <dbReference type="EMBL" id="KMY32744.1"/>
    </source>
</evidence>
<dbReference type="OrthoDB" id="569879at2"/>
<dbReference type="PROSITE" id="PS50965">
    <property type="entry name" value="NERD"/>
    <property type="match status" value="1"/>
</dbReference>
<dbReference type="EMBL" id="LFXJ01000005">
    <property type="protein sequence ID" value="KMY32744.1"/>
    <property type="molecule type" value="Genomic_DNA"/>
</dbReference>
<dbReference type="Proteomes" id="UP000037326">
    <property type="component" value="Unassembled WGS sequence"/>
</dbReference>
<evidence type="ECO:0000259" key="1">
    <source>
        <dbReference type="PROSITE" id="PS50965"/>
    </source>
</evidence>
<protein>
    <recommendedName>
        <fullName evidence="1">NERD domain-containing protein</fullName>
    </recommendedName>
</protein>